<accession>A0A6J5NKB9</accession>
<gene>
    <name evidence="1" type="ORF">UFOVP707_75</name>
</gene>
<evidence type="ECO:0000313" key="1">
    <source>
        <dbReference type="EMBL" id="CAB4159303.1"/>
    </source>
</evidence>
<name>A0A6J5NKB9_9CAUD</name>
<organism evidence="1">
    <name type="scientific">uncultured Caudovirales phage</name>
    <dbReference type="NCBI Taxonomy" id="2100421"/>
    <lineage>
        <taxon>Viruses</taxon>
        <taxon>Duplodnaviria</taxon>
        <taxon>Heunggongvirae</taxon>
        <taxon>Uroviricota</taxon>
        <taxon>Caudoviricetes</taxon>
        <taxon>Peduoviridae</taxon>
        <taxon>Maltschvirus</taxon>
        <taxon>Maltschvirus maltsch</taxon>
    </lineage>
</organism>
<sequence length="91" mass="10321">MAEKFAALKKAKEEDGFFPSDYWGNKQPRCPHCGNECDVDANEWWKLYEEGEHEVSCPHCDGDFTVSTRLSYSFSTDEQEDMDDDEGGGNG</sequence>
<protein>
    <submittedName>
        <fullName evidence="1">Uncharacterized protein</fullName>
    </submittedName>
</protein>
<reference evidence="1" key="1">
    <citation type="submission" date="2020-04" db="EMBL/GenBank/DDBJ databases">
        <authorList>
            <person name="Chiriac C."/>
            <person name="Salcher M."/>
            <person name="Ghai R."/>
            <person name="Kavagutti S V."/>
        </authorList>
    </citation>
    <scope>NUCLEOTIDE SEQUENCE</scope>
</reference>
<proteinExistence type="predicted"/>
<dbReference type="Gene3D" id="2.20.28.160">
    <property type="match status" value="1"/>
</dbReference>
<dbReference type="EMBL" id="LR796684">
    <property type="protein sequence ID" value="CAB4159303.1"/>
    <property type="molecule type" value="Genomic_DNA"/>
</dbReference>